<sequence>MAAAFVAATVLFPAAAQANFCGVAGNSAQEIAANVLKTKDFTKIGGNARFVGYWHKKTYQMLAVTKPGNKAHPAVACRRVIRRGDWQAWTTIKCQAGGRACSALLDEFKVLDAQRNRAVQ</sequence>
<protein>
    <submittedName>
        <fullName evidence="1">Uncharacterized protein</fullName>
    </submittedName>
</protein>
<name>A0ACC5R7M2_9HYPH</name>
<dbReference type="Proteomes" id="UP000616151">
    <property type="component" value="Unassembled WGS sequence"/>
</dbReference>
<keyword evidence="2" id="KW-1185">Reference proteome</keyword>
<accession>A0ACC5R7M2</accession>
<dbReference type="EMBL" id="JAENHL010000007">
    <property type="protein sequence ID" value="MBK1868669.1"/>
    <property type="molecule type" value="Genomic_DNA"/>
</dbReference>
<proteinExistence type="predicted"/>
<gene>
    <name evidence="1" type="ORF">JHL16_20100</name>
</gene>
<evidence type="ECO:0000313" key="2">
    <source>
        <dbReference type="Proteomes" id="UP000616151"/>
    </source>
</evidence>
<evidence type="ECO:0000313" key="1">
    <source>
        <dbReference type="EMBL" id="MBK1868669.1"/>
    </source>
</evidence>
<comment type="caution">
    <text evidence="1">The sequence shown here is derived from an EMBL/GenBank/DDBJ whole genome shotgun (WGS) entry which is preliminary data.</text>
</comment>
<reference evidence="1" key="1">
    <citation type="submission" date="2021-01" db="EMBL/GenBank/DDBJ databases">
        <authorList>
            <person name="Sun Q."/>
        </authorList>
    </citation>
    <scope>NUCLEOTIDE SEQUENCE</scope>
    <source>
        <strain evidence="1">YIM B02566</strain>
    </source>
</reference>
<organism evidence="1 2">
    <name type="scientific">Taklimakanibacter albus</name>
    <dbReference type="NCBI Taxonomy" id="2800327"/>
    <lineage>
        <taxon>Bacteria</taxon>
        <taxon>Pseudomonadati</taxon>
        <taxon>Pseudomonadota</taxon>
        <taxon>Alphaproteobacteria</taxon>
        <taxon>Hyphomicrobiales</taxon>
        <taxon>Aestuariivirgaceae</taxon>
        <taxon>Taklimakanibacter</taxon>
    </lineage>
</organism>